<evidence type="ECO:0000313" key="2">
    <source>
        <dbReference type="EMBL" id="OHV29043.1"/>
    </source>
</evidence>
<dbReference type="EMBL" id="MBLM01000166">
    <property type="protein sequence ID" value="OHV29043.1"/>
    <property type="molecule type" value="Genomic_DNA"/>
</dbReference>
<evidence type="ECO:0000313" key="3">
    <source>
        <dbReference type="Proteomes" id="UP000179627"/>
    </source>
</evidence>
<evidence type="ECO:0000256" key="1">
    <source>
        <dbReference type="SAM" id="MobiDB-lite"/>
    </source>
</evidence>
<name>A0A1S1Q2B4_9ACTN</name>
<reference evidence="3" key="1">
    <citation type="submission" date="2016-07" db="EMBL/GenBank/DDBJ databases">
        <title>Sequence Frankia sp. strain CcI1.17.</title>
        <authorList>
            <person name="Ghodhbane-Gtari F."/>
            <person name="Swanson E."/>
            <person name="Gueddou A."/>
            <person name="Morris K."/>
            <person name="Hezbri K."/>
            <person name="Ktari A."/>
            <person name="Nouioui I."/>
            <person name="Abebe-Akele F."/>
            <person name="Simpson S."/>
            <person name="Thomas K."/>
            <person name="Gtari M."/>
            <person name="Tisa L.S."/>
            <person name="Hurst S."/>
        </authorList>
    </citation>
    <scope>NUCLEOTIDE SEQUENCE [LARGE SCALE GENOMIC DNA]</scope>
    <source>
        <strain evidence="3">Cc1.17</strain>
    </source>
</reference>
<organism evidence="2 3">
    <name type="scientific">Parafrankia colletiae</name>
    <dbReference type="NCBI Taxonomy" id="573497"/>
    <lineage>
        <taxon>Bacteria</taxon>
        <taxon>Bacillati</taxon>
        <taxon>Actinomycetota</taxon>
        <taxon>Actinomycetes</taxon>
        <taxon>Frankiales</taxon>
        <taxon>Frankiaceae</taxon>
        <taxon>Parafrankia</taxon>
    </lineage>
</organism>
<proteinExistence type="predicted"/>
<keyword evidence="3" id="KW-1185">Reference proteome</keyword>
<sequence length="92" mass="9700">MDSWGVIGSENRAARSSTGASGPDSRDAVEAGAGGRTRRYRFDRRPPPRSVARTPAISRARTARRAVDSDTSARAASVDIDGNAPDQSVASR</sequence>
<dbReference type="Proteomes" id="UP000179627">
    <property type="component" value="Unassembled WGS sequence"/>
</dbReference>
<accession>A0A1S1Q2B4</accession>
<comment type="caution">
    <text evidence="2">The sequence shown here is derived from an EMBL/GenBank/DDBJ whole genome shotgun (WGS) entry which is preliminary data.</text>
</comment>
<protein>
    <submittedName>
        <fullName evidence="2">Uncharacterized protein</fullName>
    </submittedName>
</protein>
<gene>
    <name evidence="2" type="ORF">CC117_29360</name>
</gene>
<dbReference type="AlphaFoldDB" id="A0A1S1Q2B4"/>
<feature type="region of interest" description="Disordered" evidence="1">
    <location>
        <begin position="1"/>
        <end position="92"/>
    </location>
</feature>